<dbReference type="SUPFAM" id="SSF51445">
    <property type="entry name" value="(Trans)glycosidases"/>
    <property type="match status" value="1"/>
</dbReference>
<dbReference type="PANTHER" id="PTHR42732:SF2">
    <property type="entry name" value="BETA-MANNOSIDASE"/>
    <property type="match status" value="1"/>
</dbReference>
<feature type="chain" id="PRO_5045201815" evidence="4">
    <location>
        <begin position="29"/>
        <end position="611"/>
    </location>
</feature>
<reference evidence="8 9" key="1">
    <citation type="journal article" date="2019" name="Int. J. Syst. Evol. Microbiol.">
        <title>The Global Catalogue of Microorganisms (GCM) 10K type strain sequencing project: providing services to taxonomists for standard genome sequencing and annotation.</title>
        <authorList>
            <consortium name="The Broad Institute Genomics Platform"/>
            <consortium name="The Broad Institute Genome Sequencing Center for Infectious Disease"/>
            <person name="Wu L."/>
            <person name="Ma J."/>
        </authorList>
    </citation>
    <scope>NUCLEOTIDE SEQUENCE [LARGE SCALE GENOMIC DNA]</scope>
    <source>
        <strain evidence="8 9">JCM 10303</strain>
    </source>
</reference>
<feature type="domain" description="Glycoside hydrolase family 2 catalytic" evidence="6">
    <location>
        <begin position="356"/>
        <end position="477"/>
    </location>
</feature>
<evidence type="ECO:0000259" key="7">
    <source>
        <dbReference type="Pfam" id="PF22666"/>
    </source>
</evidence>
<dbReference type="InterPro" id="IPR017853">
    <property type="entry name" value="GH"/>
</dbReference>
<dbReference type="SUPFAM" id="SSF49785">
    <property type="entry name" value="Galactose-binding domain-like"/>
    <property type="match status" value="1"/>
</dbReference>
<keyword evidence="2 8" id="KW-0378">Hydrolase</keyword>
<evidence type="ECO:0000256" key="1">
    <source>
        <dbReference type="ARBA" id="ARBA00007401"/>
    </source>
</evidence>
<dbReference type="InterPro" id="IPR006103">
    <property type="entry name" value="Glyco_hydro_2_cat"/>
</dbReference>
<dbReference type="InterPro" id="IPR051913">
    <property type="entry name" value="GH2_Domain-Containing"/>
</dbReference>
<evidence type="ECO:0000313" key="8">
    <source>
        <dbReference type="EMBL" id="GAA0515915.1"/>
    </source>
</evidence>
<proteinExistence type="inferred from homology"/>
<dbReference type="InterPro" id="IPR006102">
    <property type="entry name" value="Ig-like_GH2"/>
</dbReference>
<feature type="domain" description="Glycoside hydrolase family 2 immunoglobulin-like beta-sandwich" evidence="5">
    <location>
        <begin position="219"/>
        <end position="313"/>
    </location>
</feature>
<dbReference type="Gene3D" id="2.60.120.260">
    <property type="entry name" value="Galactose-binding domain-like"/>
    <property type="match status" value="1"/>
</dbReference>
<keyword evidence="3" id="KW-0326">Glycosidase</keyword>
<evidence type="ECO:0000256" key="3">
    <source>
        <dbReference type="ARBA" id="ARBA00023295"/>
    </source>
</evidence>
<dbReference type="Pfam" id="PF02836">
    <property type="entry name" value="Glyco_hydro_2_C"/>
    <property type="match status" value="1"/>
</dbReference>
<gene>
    <name evidence="8" type="ORF">GCM10009533_13670</name>
</gene>
<dbReference type="Pfam" id="PF00703">
    <property type="entry name" value="Glyco_hydro_2"/>
    <property type="match status" value="1"/>
</dbReference>
<dbReference type="InterPro" id="IPR036156">
    <property type="entry name" value="Beta-gal/glucu_dom_sf"/>
</dbReference>
<dbReference type="GO" id="GO:0016787">
    <property type="term" value="F:hydrolase activity"/>
    <property type="evidence" value="ECO:0007669"/>
    <property type="project" value="UniProtKB-KW"/>
</dbReference>
<feature type="domain" description="Beta-mannosidase-like galactose-binding" evidence="7">
    <location>
        <begin position="109"/>
        <end position="180"/>
    </location>
</feature>
<evidence type="ECO:0000313" key="9">
    <source>
        <dbReference type="Proteomes" id="UP001500729"/>
    </source>
</evidence>
<dbReference type="EMBL" id="BAAAGS010000006">
    <property type="protein sequence ID" value="GAA0515915.1"/>
    <property type="molecule type" value="Genomic_DNA"/>
</dbReference>
<comment type="similarity">
    <text evidence="1">Belongs to the glycosyl hydrolase 2 family.</text>
</comment>
<dbReference type="InterPro" id="IPR054593">
    <property type="entry name" value="Beta-mannosidase-like_N2"/>
</dbReference>
<dbReference type="Pfam" id="PF22666">
    <property type="entry name" value="Glyco_hydro_2_N2"/>
    <property type="match status" value="1"/>
</dbReference>
<keyword evidence="4" id="KW-0732">Signal</keyword>
<protein>
    <submittedName>
        <fullName evidence="8">Glycoside hydrolase family 2</fullName>
    </submittedName>
</protein>
<dbReference type="InterPro" id="IPR008979">
    <property type="entry name" value="Galactose-bd-like_sf"/>
</dbReference>
<dbReference type="SUPFAM" id="SSF49303">
    <property type="entry name" value="beta-Galactosidase/glucuronidase domain"/>
    <property type="match status" value="1"/>
</dbReference>
<feature type="signal peptide" evidence="4">
    <location>
        <begin position="1"/>
        <end position="28"/>
    </location>
</feature>
<organism evidence="8 9">
    <name type="scientific">Saccharopolyspora erythraea</name>
    <name type="common">Streptomyces erythraeus</name>
    <dbReference type="NCBI Taxonomy" id="1836"/>
    <lineage>
        <taxon>Bacteria</taxon>
        <taxon>Bacillati</taxon>
        <taxon>Actinomycetota</taxon>
        <taxon>Actinomycetes</taxon>
        <taxon>Pseudonocardiales</taxon>
        <taxon>Pseudonocardiaceae</taxon>
        <taxon>Saccharopolyspora</taxon>
    </lineage>
</organism>
<evidence type="ECO:0000256" key="4">
    <source>
        <dbReference type="SAM" id="SignalP"/>
    </source>
</evidence>
<evidence type="ECO:0000259" key="5">
    <source>
        <dbReference type="Pfam" id="PF00703"/>
    </source>
</evidence>
<sequence length="611" mass="66444">MRPYPSASRRLTVILTAGLALTGFAALAGADIAWEPQEAPLTTPWTAEVGPDNALPEYPRPQLVRQRWQNLNGTWEYAGGAEPPGTPAERILVPYPPESALSGIQRHDDHMLYRRTFTVPAEWSGQRVLLHFGAVDQRAEVRVNGTSVAIHEGGYTSFSADVTDALVPGGQQELVVVAQDRNDAAPYPVGKQRNKPGGILYTGASGIWQTVWMEPVPEVHIGKLDVTPDVATGTFAVRARTGNSDAQAEVVVGEPGGQEVARQSGAAGGELRVAVPNARLWSPSDPFLYDLRVRLLGTGGQVLDEVTSYAGMRSVGLVNDEQGRPRIALNGRILFQHGPLDQGYWPDGIYTAPTDEALRFDIEAAQRLGFNMIRKHVKVEPARWYYWADRLGMLVWQDMPSLPIDLADPPGSNPPPSEEAEAHFRTELAEMIDQLRSTTSIVAWVPFNEGWGEFDTAAVAEQVAQADPTRLVDASSGVNCCYSLPDSGAGHIYDDHTYVGPGKPAVVAPRASVDGEYGGLGLVEQGHLWPGPPQAYEMTESREHLTRRYSEVSTALADVVRASGLSAAVYTQTTDVENEVNGFFTYDRRVLKPDLAIVRDRNLEVIDAGTP</sequence>
<accession>A0ABN1CBU0</accession>
<dbReference type="InterPro" id="IPR013783">
    <property type="entry name" value="Ig-like_fold"/>
</dbReference>
<dbReference type="PANTHER" id="PTHR42732">
    <property type="entry name" value="BETA-GALACTOSIDASE"/>
    <property type="match status" value="1"/>
</dbReference>
<dbReference type="Gene3D" id="2.60.40.10">
    <property type="entry name" value="Immunoglobulins"/>
    <property type="match status" value="1"/>
</dbReference>
<evidence type="ECO:0000256" key="2">
    <source>
        <dbReference type="ARBA" id="ARBA00022801"/>
    </source>
</evidence>
<comment type="caution">
    <text evidence="8">The sequence shown here is derived from an EMBL/GenBank/DDBJ whole genome shotgun (WGS) entry which is preliminary data.</text>
</comment>
<dbReference type="RefSeq" id="WP_009944848.1">
    <property type="nucleotide sequence ID" value="NZ_BAAAGS010000006.1"/>
</dbReference>
<name>A0ABN1CBU0_SACER</name>
<dbReference type="Gene3D" id="3.20.20.80">
    <property type="entry name" value="Glycosidases"/>
    <property type="match status" value="1"/>
</dbReference>
<keyword evidence="9" id="KW-1185">Reference proteome</keyword>
<dbReference type="Proteomes" id="UP001500729">
    <property type="component" value="Unassembled WGS sequence"/>
</dbReference>
<evidence type="ECO:0000259" key="6">
    <source>
        <dbReference type="Pfam" id="PF02836"/>
    </source>
</evidence>